<dbReference type="EMBL" id="JBHTEB010000001">
    <property type="protein sequence ID" value="MFD0312729.1"/>
    <property type="molecule type" value="Genomic_DNA"/>
</dbReference>
<evidence type="ECO:0000313" key="1">
    <source>
        <dbReference type="EMBL" id="MFD0312729.1"/>
    </source>
</evidence>
<accession>A0ABW2W149</accession>
<dbReference type="Proteomes" id="UP001597023">
    <property type="component" value="Unassembled WGS sequence"/>
</dbReference>
<gene>
    <name evidence="1" type="ORF">ACFQZ6_00455</name>
</gene>
<dbReference type="InterPro" id="IPR045428">
    <property type="entry name" value="EACC1"/>
</dbReference>
<organism evidence="1 2">
    <name type="scientific">Streptomyces flavalbus</name>
    <dbReference type="NCBI Taxonomy" id="2665155"/>
    <lineage>
        <taxon>Bacteria</taxon>
        <taxon>Bacillati</taxon>
        <taxon>Actinomycetota</taxon>
        <taxon>Actinomycetes</taxon>
        <taxon>Kitasatosporales</taxon>
        <taxon>Streptomycetaceae</taxon>
        <taxon>Streptomyces</taxon>
    </lineage>
</organism>
<protein>
    <submittedName>
        <fullName evidence="1">Uncharacterized protein</fullName>
    </submittedName>
</protein>
<name>A0ABW2W149_9ACTN</name>
<sequence>MAVEGPGAEAQVIALRDWLVSEDALRGRVRPLRQRPPAGHMGSTVELLTVAVGSGGVLAVLIQSVSTWLTSRGTDIRITVSTEDGQRIEVDVKRAADPQALLREVAERFPAPPGEQP</sequence>
<keyword evidence="2" id="KW-1185">Reference proteome</keyword>
<reference evidence="2" key="1">
    <citation type="journal article" date="2019" name="Int. J. Syst. Evol. Microbiol.">
        <title>The Global Catalogue of Microorganisms (GCM) 10K type strain sequencing project: providing services to taxonomists for standard genome sequencing and annotation.</title>
        <authorList>
            <consortium name="The Broad Institute Genomics Platform"/>
            <consortium name="The Broad Institute Genome Sequencing Center for Infectious Disease"/>
            <person name="Wu L."/>
            <person name="Ma J."/>
        </authorList>
    </citation>
    <scope>NUCLEOTIDE SEQUENCE [LARGE SCALE GENOMIC DNA]</scope>
    <source>
        <strain evidence="2">CGMCC 4.7400</strain>
    </source>
</reference>
<dbReference type="RefSeq" id="WP_381604313.1">
    <property type="nucleotide sequence ID" value="NZ_JBHTEB010000001.1"/>
</dbReference>
<evidence type="ECO:0000313" key="2">
    <source>
        <dbReference type="Proteomes" id="UP001597023"/>
    </source>
</evidence>
<proteinExistence type="predicted"/>
<comment type="caution">
    <text evidence="1">The sequence shown here is derived from an EMBL/GenBank/DDBJ whole genome shotgun (WGS) entry which is preliminary data.</text>
</comment>
<dbReference type="Pfam" id="PF19953">
    <property type="entry name" value="EACC1"/>
    <property type="match status" value="1"/>
</dbReference>